<dbReference type="InterPro" id="IPR036869">
    <property type="entry name" value="J_dom_sf"/>
</dbReference>
<dbReference type="OrthoDB" id="231919at2"/>
<sequence>MSGSDLPDDPRTWPTNPFELLGVPYGAADADIKRAYTRLIRRFKPEHHAEQFRLIREAYEACLRQASWFRVDADAEPEPAPIVVPRDRPTASRSENIEPKRVTPPADEVPIPPPSADPDEAALGSKPEASQPAPESDFGADDASEDERPIPPWRAADRTLQLWALAVGGAEAEAYAGLVEQSRYEPDRVDVPLRLYWLSALNPSLDPTRTRHHWLADALARSNLRGPAVELYRRELETNPDQALYGPYDRLLSVPAVPRDLLTLARCRIVVAGREGRGGAIKSDLAAVKDRVRDYSDSEWLGLVVAAADWGVWTPGGVVEEVCRTELAGLKYLELNHGGLFDRVEDGQAVAAAVLKSKSLPLELVAVVRAFWAGSAVPGRRVMDAAISVIESDPARYLFMFDYVLRESGETVIRLLTRALERYLAGSDTSDETDYPADLIRARARHVRVSGETRSGWFQKQFSERATVLKLLVADAIDPAEFANACFGDPDPRYRALSELVGGDPSLRAVWLAQMAAKV</sequence>
<dbReference type="AlphaFoldDB" id="A0A225EG31"/>
<gene>
    <name evidence="3" type="ORF">FRUB_00994</name>
</gene>
<keyword evidence="4" id="KW-1185">Reference proteome</keyword>
<accession>A0A225EG31</accession>
<dbReference type="EMBL" id="NIDE01000001">
    <property type="protein sequence ID" value="OWK47295.1"/>
    <property type="molecule type" value="Genomic_DNA"/>
</dbReference>
<dbReference type="CDD" id="cd06257">
    <property type="entry name" value="DnaJ"/>
    <property type="match status" value="1"/>
</dbReference>
<dbReference type="Proteomes" id="UP000214646">
    <property type="component" value="Unassembled WGS sequence"/>
</dbReference>
<dbReference type="SUPFAM" id="SSF46565">
    <property type="entry name" value="Chaperone J-domain"/>
    <property type="match status" value="1"/>
</dbReference>
<feature type="region of interest" description="Disordered" evidence="1">
    <location>
        <begin position="79"/>
        <end position="151"/>
    </location>
</feature>
<evidence type="ECO:0000259" key="2">
    <source>
        <dbReference type="PROSITE" id="PS50076"/>
    </source>
</evidence>
<dbReference type="SMART" id="SM00271">
    <property type="entry name" value="DnaJ"/>
    <property type="match status" value="1"/>
</dbReference>
<protein>
    <recommendedName>
        <fullName evidence="2">J domain-containing protein</fullName>
    </recommendedName>
</protein>
<dbReference type="RefSeq" id="WP_088252419.1">
    <property type="nucleotide sequence ID" value="NZ_NIDE01000001.1"/>
</dbReference>
<evidence type="ECO:0000313" key="4">
    <source>
        <dbReference type="Proteomes" id="UP000214646"/>
    </source>
</evidence>
<name>A0A225EG31_9BACT</name>
<comment type="caution">
    <text evidence="3">The sequence shown here is derived from an EMBL/GenBank/DDBJ whole genome shotgun (WGS) entry which is preliminary data.</text>
</comment>
<feature type="domain" description="J" evidence="2">
    <location>
        <begin position="16"/>
        <end position="77"/>
    </location>
</feature>
<organism evidence="3 4">
    <name type="scientific">Fimbriiglobus ruber</name>
    <dbReference type="NCBI Taxonomy" id="1908690"/>
    <lineage>
        <taxon>Bacteria</taxon>
        <taxon>Pseudomonadati</taxon>
        <taxon>Planctomycetota</taxon>
        <taxon>Planctomycetia</taxon>
        <taxon>Gemmatales</taxon>
        <taxon>Gemmataceae</taxon>
        <taxon>Fimbriiglobus</taxon>
    </lineage>
</organism>
<evidence type="ECO:0000313" key="3">
    <source>
        <dbReference type="EMBL" id="OWK47295.1"/>
    </source>
</evidence>
<dbReference type="InterPro" id="IPR001623">
    <property type="entry name" value="DnaJ_domain"/>
</dbReference>
<dbReference type="PROSITE" id="PS50076">
    <property type="entry name" value="DNAJ_2"/>
    <property type="match status" value="1"/>
</dbReference>
<feature type="compositionally biased region" description="Basic and acidic residues" evidence="1">
    <location>
        <begin position="85"/>
        <end position="101"/>
    </location>
</feature>
<dbReference type="Gene3D" id="1.10.287.110">
    <property type="entry name" value="DnaJ domain"/>
    <property type="match status" value="1"/>
</dbReference>
<proteinExistence type="predicted"/>
<evidence type="ECO:0000256" key="1">
    <source>
        <dbReference type="SAM" id="MobiDB-lite"/>
    </source>
</evidence>
<reference evidence="4" key="1">
    <citation type="submission" date="2017-06" db="EMBL/GenBank/DDBJ databases">
        <title>Genome analysis of Fimbriiglobus ruber SP5, the first member of the order Planctomycetales with confirmed chitinolytic capability.</title>
        <authorList>
            <person name="Ravin N.V."/>
            <person name="Rakitin A.L."/>
            <person name="Ivanova A.A."/>
            <person name="Beletsky A.V."/>
            <person name="Kulichevskaya I.S."/>
            <person name="Mardanov A.V."/>
            <person name="Dedysh S.N."/>
        </authorList>
    </citation>
    <scope>NUCLEOTIDE SEQUENCE [LARGE SCALE GENOMIC DNA]</scope>
    <source>
        <strain evidence="4">SP5</strain>
    </source>
</reference>